<sequence length="152" mass="17182">MSSRFSQQYEGLAHQFALPHRDVANQPSKIIQVALPRLTRGQLNPALPAELSRRNDCPRCEPFDGAKAISSLYLGQGNNKSNQVERLIEQAIALLSGSNPICQACDIYVECQEDGDHWSKRDVEERNNNQCDPYCDNLYPYKHCNVKCKNVC</sequence>
<accession>A0A5M8PHM1</accession>
<evidence type="ECO:0000313" key="1">
    <source>
        <dbReference type="EMBL" id="KAA6408825.1"/>
    </source>
</evidence>
<reference evidence="1 2" key="1">
    <citation type="submission" date="2019-09" db="EMBL/GenBank/DDBJ databases">
        <title>The hologenome of the rock-dwelling lichen Lasallia pustulata.</title>
        <authorList>
            <person name="Greshake Tzovaras B."/>
            <person name="Segers F."/>
            <person name="Bicker A."/>
            <person name="Dal Grande F."/>
            <person name="Otte J."/>
            <person name="Hankeln T."/>
            <person name="Schmitt I."/>
            <person name="Ebersberger I."/>
        </authorList>
    </citation>
    <scope>NUCLEOTIDE SEQUENCE [LARGE SCALE GENOMIC DNA]</scope>
    <source>
        <strain evidence="1">A1-1</strain>
    </source>
</reference>
<dbReference type="Proteomes" id="UP000324767">
    <property type="component" value="Unassembled WGS sequence"/>
</dbReference>
<dbReference type="OrthoDB" id="5421385at2759"/>
<dbReference type="AlphaFoldDB" id="A0A5M8PHM1"/>
<gene>
    <name evidence="1" type="ORF">FRX48_07169</name>
</gene>
<dbReference type="EMBL" id="VXIT01000012">
    <property type="protein sequence ID" value="KAA6408825.1"/>
    <property type="molecule type" value="Genomic_DNA"/>
</dbReference>
<proteinExistence type="predicted"/>
<protein>
    <submittedName>
        <fullName evidence="1">Uncharacterized protein</fullName>
    </submittedName>
</protein>
<evidence type="ECO:0000313" key="2">
    <source>
        <dbReference type="Proteomes" id="UP000324767"/>
    </source>
</evidence>
<name>A0A5M8PHM1_9LECA</name>
<comment type="caution">
    <text evidence="1">The sequence shown here is derived from an EMBL/GenBank/DDBJ whole genome shotgun (WGS) entry which is preliminary data.</text>
</comment>
<organism evidence="1 2">
    <name type="scientific">Lasallia pustulata</name>
    <dbReference type="NCBI Taxonomy" id="136370"/>
    <lineage>
        <taxon>Eukaryota</taxon>
        <taxon>Fungi</taxon>
        <taxon>Dikarya</taxon>
        <taxon>Ascomycota</taxon>
        <taxon>Pezizomycotina</taxon>
        <taxon>Lecanoromycetes</taxon>
        <taxon>OSLEUM clade</taxon>
        <taxon>Umbilicariomycetidae</taxon>
        <taxon>Umbilicariales</taxon>
        <taxon>Umbilicariaceae</taxon>
        <taxon>Lasallia</taxon>
    </lineage>
</organism>